<keyword evidence="5" id="KW-1185">Reference proteome</keyword>
<evidence type="ECO:0000259" key="3">
    <source>
        <dbReference type="Pfam" id="PF00561"/>
    </source>
</evidence>
<dbReference type="PANTHER" id="PTHR43329">
    <property type="entry name" value="EPOXIDE HYDROLASE"/>
    <property type="match status" value="1"/>
</dbReference>
<reference evidence="4 5" key="3">
    <citation type="journal article" date="2017" name="Mol. Plant Pathol.">
        <title>A gapless genome sequence of the fungus Botrytis cinerea.</title>
        <authorList>
            <person name="Van Kan J.A."/>
            <person name="Stassen J.H."/>
            <person name="Mosbach A."/>
            <person name="Van Der Lee T.A."/>
            <person name="Faino L."/>
            <person name="Farmer A.D."/>
            <person name="Papasotiriou D.G."/>
            <person name="Zhou S."/>
            <person name="Seidl M.F."/>
            <person name="Cottam E."/>
            <person name="Edel D."/>
            <person name="Hahn M."/>
            <person name="Schwartz D.C."/>
            <person name="Dietrich R.A."/>
            <person name="Widdison S."/>
            <person name="Scalliet G."/>
        </authorList>
    </citation>
    <scope>NUCLEOTIDE SEQUENCE [LARGE SCALE GENOMIC DNA]</scope>
    <source>
        <strain evidence="4 5">B05.10</strain>
    </source>
</reference>
<proteinExistence type="inferred from homology"/>
<dbReference type="RefSeq" id="XP_001555999.1">
    <property type="nucleotide sequence ID" value="XM_001555949.2"/>
</dbReference>
<dbReference type="EMBL" id="CP009811">
    <property type="protein sequence ID" value="ATZ51384.1"/>
    <property type="molecule type" value="Genomic_DNA"/>
</dbReference>
<dbReference type="OrthoDB" id="284184at2759"/>
<dbReference type="ESTHER" id="botfb-a6ry56">
    <property type="family name" value="CFTR-inhibitory-factor_Cif"/>
</dbReference>
<keyword evidence="1" id="KW-0378">Hydrolase</keyword>
<dbReference type="PRINTS" id="PR00412">
    <property type="entry name" value="EPOXHYDRLASE"/>
</dbReference>
<evidence type="ECO:0000256" key="2">
    <source>
        <dbReference type="ARBA" id="ARBA00038334"/>
    </source>
</evidence>
<feature type="domain" description="AB hydrolase-1" evidence="3">
    <location>
        <begin position="47"/>
        <end position="142"/>
    </location>
</feature>
<dbReference type="Pfam" id="PF00561">
    <property type="entry name" value="Abhydrolase_1"/>
    <property type="match status" value="1"/>
</dbReference>
<dbReference type="InterPro" id="IPR029058">
    <property type="entry name" value="AB_hydrolase_fold"/>
</dbReference>
<organism evidence="4 5">
    <name type="scientific">Botryotinia fuckeliana (strain B05.10)</name>
    <name type="common">Noble rot fungus</name>
    <name type="synonym">Botrytis cinerea</name>
    <dbReference type="NCBI Taxonomy" id="332648"/>
    <lineage>
        <taxon>Eukaryota</taxon>
        <taxon>Fungi</taxon>
        <taxon>Dikarya</taxon>
        <taxon>Ascomycota</taxon>
        <taxon>Pezizomycotina</taxon>
        <taxon>Leotiomycetes</taxon>
        <taxon>Helotiales</taxon>
        <taxon>Sclerotiniaceae</taxon>
        <taxon>Botrytis</taxon>
    </lineage>
</organism>
<dbReference type="Gene3D" id="3.40.50.1820">
    <property type="entry name" value="alpha/beta hydrolase"/>
    <property type="match status" value="1"/>
</dbReference>
<gene>
    <name evidence="4" type="ORF">BCIN_07g00270</name>
</gene>
<dbReference type="AlphaFoldDB" id="A0A384JLZ4"/>
<protein>
    <recommendedName>
        <fullName evidence="3">AB hydrolase-1 domain-containing protein</fullName>
    </recommendedName>
</protein>
<comment type="similarity">
    <text evidence="2">Belongs to the AB hydrolase superfamily. Epoxide hydrolase family.</text>
</comment>
<reference evidence="4 5" key="2">
    <citation type="journal article" date="2012" name="Eukaryot. Cell">
        <title>Genome update of Botrytis cinerea strains B05.10 and T4.</title>
        <authorList>
            <person name="Staats M."/>
            <person name="van Kan J.A."/>
        </authorList>
    </citation>
    <scope>NUCLEOTIDE SEQUENCE [LARGE SCALE GENOMIC DNA]</scope>
    <source>
        <strain evidence="4 5">B05.10</strain>
    </source>
</reference>
<evidence type="ECO:0000313" key="4">
    <source>
        <dbReference type="EMBL" id="ATZ51384.1"/>
    </source>
</evidence>
<dbReference type="KEGG" id="bfu:BCIN_07g00270"/>
<evidence type="ECO:0000313" key="5">
    <source>
        <dbReference type="Proteomes" id="UP000001798"/>
    </source>
</evidence>
<dbReference type="GO" id="GO:0016787">
    <property type="term" value="F:hydrolase activity"/>
    <property type="evidence" value="ECO:0007669"/>
    <property type="project" value="UniProtKB-KW"/>
</dbReference>
<dbReference type="OMA" id="QNWFSWR"/>
<name>A0A384JLZ4_BOTFB</name>
<dbReference type="Proteomes" id="UP000001798">
    <property type="component" value="Chromosome 7"/>
</dbReference>
<reference evidence="4 5" key="1">
    <citation type="journal article" date="2011" name="PLoS Genet.">
        <title>Genomic analysis of the necrotrophic fungal pathogens Sclerotinia sclerotiorum and Botrytis cinerea.</title>
        <authorList>
            <person name="Amselem J."/>
            <person name="Cuomo C.A."/>
            <person name="van Kan J.A."/>
            <person name="Viaud M."/>
            <person name="Benito E.P."/>
            <person name="Couloux A."/>
            <person name="Coutinho P.M."/>
            <person name="de Vries R.P."/>
            <person name="Dyer P.S."/>
            <person name="Fillinger S."/>
            <person name="Fournier E."/>
            <person name="Gout L."/>
            <person name="Hahn M."/>
            <person name="Kohn L."/>
            <person name="Lapalu N."/>
            <person name="Plummer K.M."/>
            <person name="Pradier J.M."/>
            <person name="Quevillon E."/>
            <person name="Sharon A."/>
            <person name="Simon A."/>
            <person name="ten Have A."/>
            <person name="Tudzynski B."/>
            <person name="Tudzynski P."/>
            <person name="Wincker P."/>
            <person name="Andrew M."/>
            <person name="Anthouard V."/>
            <person name="Beever R.E."/>
            <person name="Beffa R."/>
            <person name="Benoit I."/>
            <person name="Bouzid O."/>
            <person name="Brault B."/>
            <person name="Chen Z."/>
            <person name="Choquer M."/>
            <person name="Collemare J."/>
            <person name="Cotton P."/>
            <person name="Danchin E.G."/>
            <person name="Da Silva C."/>
            <person name="Gautier A."/>
            <person name="Giraud C."/>
            <person name="Giraud T."/>
            <person name="Gonzalez C."/>
            <person name="Grossetete S."/>
            <person name="Guldener U."/>
            <person name="Henrissat B."/>
            <person name="Howlett B.J."/>
            <person name="Kodira C."/>
            <person name="Kretschmer M."/>
            <person name="Lappartient A."/>
            <person name="Leroch M."/>
            <person name="Levis C."/>
            <person name="Mauceli E."/>
            <person name="Neuveglise C."/>
            <person name="Oeser B."/>
            <person name="Pearson M."/>
            <person name="Poulain J."/>
            <person name="Poussereau N."/>
            <person name="Quesneville H."/>
            <person name="Rascle C."/>
            <person name="Schumacher J."/>
            <person name="Segurens B."/>
            <person name="Sexton A."/>
            <person name="Silva E."/>
            <person name="Sirven C."/>
            <person name="Soanes D.M."/>
            <person name="Talbot N.J."/>
            <person name="Templeton M."/>
            <person name="Yandava C."/>
            <person name="Yarden O."/>
            <person name="Zeng Q."/>
            <person name="Rollins J.A."/>
            <person name="Lebrun M.H."/>
            <person name="Dickman M."/>
        </authorList>
    </citation>
    <scope>NUCLEOTIDE SEQUENCE [LARGE SCALE GENOMIC DNA]</scope>
    <source>
        <strain evidence="4 5">B05.10</strain>
    </source>
</reference>
<dbReference type="SUPFAM" id="SSF53474">
    <property type="entry name" value="alpha/beta-Hydrolases"/>
    <property type="match status" value="1"/>
</dbReference>
<dbReference type="InterPro" id="IPR000639">
    <property type="entry name" value="Epox_hydrolase-like"/>
</dbReference>
<evidence type="ECO:0000256" key="1">
    <source>
        <dbReference type="ARBA" id="ARBA00022801"/>
    </source>
</evidence>
<dbReference type="InterPro" id="IPR000073">
    <property type="entry name" value="AB_hydrolase_1"/>
</dbReference>
<accession>A0A384JLZ4</accession>
<sequence>MSSFQEFDRSRWTSRRANLSGTPSSSSEVTIHYILCHPPSNVTSKGTILLIHGYPETSYQFRHVITPLADTGYTVVAPDYRGAGESSHPRKGYEKVQMATDLHEVIQKDLDIKDKIHVVGHDIGGMVAHAYAAQFPKDTASVAWGECPLPGTDAYNNAVKEGITGGLWHFVFHWQTDLPEALTAGRENIYIKSFYDRLCYNASAFSPNDVEHYASKFAQPGGMRAGFDLYRAFHQDAEDNLRMLKGGKCKVPSMSLMGEKSFLATIANQQNEQMYETTSSASIPGSGHWCAEENPAGFVEAVLKWTSKNS</sequence>
<dbReference type="VEuPathDB" id="FungiDB:Bcin07g00270"/>
<dbReference type="GeneID" id="5436601"/>